<accession>A0A1G8EAE0</accession>
<gene>
    <name evidence="1" type="ORF">SAMN05421505_12010</name>
</gene>
<evidence type="ECO:0000313" key="2">
    <source>
        <dbReference type="Proteomes" id="UP000198923"/>
    </source>
</evidence>
<sequence length="188" mass="20669">MFGPYEDEHDTYGEPLNQECRALHAAGRVESGDPERLVSGTRARHLLAACEQAGVDLGAYDRQVVEWLAMWEPSTVQVMIGIISRAHQAGRAGMPRTVPTTGPHPCPSCGAAPGQLHGWGCSTARCPECGQQALSCEDHTNSRAVWSGRFPGEVEVEIYGLEDLNDLGRRAERGEFVWDRATQLWRRA</sequence>
<keyword evidence="2" id="KW-1185">Reference proteome</keyword>
<dbReference type="RefSeq" id="WP_093172111.1">
    <property type="nucleotide sequence ID" value="NZ_FNCN01000020.1"/>
</dbReference>
<name>A0A1G8EAE0_9ACTN</name>
<dbReference type="OrthoDB" id="3698588at2"/>
<reference evidence="1 2" key="1">
    <citation type="submission" date="2016-10" db="EMBL/GenBank/DDBJ databases">
        <authorList>
            <person name="de Groot N.N."/>
        </authorList>
    </citation>
    <scope>NUCLEOTIDE SEQUENCE [LARGE SCALE GENOMIC DNA]</scope>
    <source>
        <strain evidence="1 2">CPCC 201354</strain>
    </source>
</reference>
<dbReference type="STRING" id="504805.SAMN05421505_12010"/>
<organism evidence="1 2">
    <name type="scientific">Sinosporangium album</name>
    <dbReference type="NCBI Taxonomy" id="504805"/>
    <lineage>
        <taxon>Bacteria</taxon>
        <taxon>Bacillati</taxon>
        <taxon>Actinomycetota</taxon>
        <taxon>Actinomycetes</taxon>
        <taxon>Streptosporangiales</taxon>
        <taxon>Streptosporangiaceae</taxon>
        <taxon>Sinosporangium</taxon>
    </lineage>
</organism>
<proteinExistence type="predicted"/>
<evidence type="ECO:0000313" key="1">
    <source>
        <dbReference type="EMBL" id="SDH66854.1"/>
    </source>
</evidence>
<dbReference type="Proteomes" id="UP000198923">
    <property type="component" value="Unassembled WGS sequence"/>
</dbReference>
<dbReference type="EMBL" id="FNCN01000020">
    <property type="protein sequence ID" value="SDH66854.1"/>
    <property type="molecule type" value="Genomic_DNA"/>
</dbReference>
<dbReference type="AlphaFoldDB" id="A0A1G8EAE0"/>
<protein>
    <submittedName>
        <fullName evidence="1">Uncharacterized protein</fullName>
    </submittedName>
</protein>